<accession>A0ABQ2DIE6</accession>
<evidence type="ECO:0000313" key="2">
    <source>
        <dbReference type="EMBL" id="GGJ59163.1"/>
    </source>
</evidence>
<keyword evidence="3" id="KW-1185">Reference proteome</keyword>
<organism evidence="2 3">
    <name type="scientific">Glutamicibacter ardleyensis</name>
    <dbReference type="NCBI Taxonomy" id="225894"/>
    <lineage>
        <taxon>Bacteria</taxon>
        <taxon>Bacillati</taxon>
        <taxon>Actinomycetota</taxon>
        <taxon>Actinomycetes</taxon>
        <taxon>Micrococcales</taxon>
        <taxon>Micrococcaceae</taxon>
        <taxon>Glutamicibacter</taxon>
    </lineage>
</organism>
<evidence type="ECO:0000256" key="1">
    <source>
        <dbReference type="SAM" id="MobiDB-lite"/>
    </source>
</evidence>
<sequence length="67" mass="7339">MSTEPIAPPARLVDPIMAGYFLALLEKNGQITVEGWNKGVALGEKHSPEPQVPAFRPRPPAKRSDLF</sequence>
<dbReference type="EMBL" id="BMKX01000003">
    <property type="protein sequence ID" value="GGJ59163.1"/>
    <property type="molecule type" value="Genomic_DNA"/>
</dbReference>
<evidence type="ECO:0000313" key="3">
    <source>
        <dbReference type="Proteomes" id="UP000606115"/>
    </source>
</evidence>
<dbReference type="Proteomes" id="UP000606115">
    <property type="component" value="Unassembled WGS sequence"/>
</dbReference>
<reference evidence="3" key="1">
    <citation type="journal article" date="2019" name="Int. J. Syst. Evol. Microbiol.">
        <title>The Global Catalogue of Microorganisms (GCM) 10K type strain sequencing project: providing services to taxonomists for standard genome sequencing and annotation.</title>
        <authorList>
            <consortium name="The Broad Institute Genomics Platform"/>
            <consortium name="The Broad Institute Genome Sequencing Center for Infectious Disease"/>
            <person name="Wu L."/>
            <person name="Ma J."/>
        </authorList>
    </citation>
    <scope>NUCLEOTIDE SEQUENCE [LARGE SCALE GENOMIC DNA]</scope>
    <source>
        <strain evidence="3">CGMCC 1.3685</strain>
    </source>
</reference>
<comment type="caution">
    <text evidence="2">The sequence shown here is derived from an EMBL/GenBank/DDBJ whole genome shotgun (WGS) entry which is preliminary data.</text>
</comment>
<name>A0ABQ2DIE6_9MICC</name>
<gene>
    <name evidence="2" type="ORF">GCM10007173_17410</name>
</gene>
<dbReference type="GeneID" id="303304106"/>
<dbReference type="RefSeq" id="WP_188685115.1">
    <property type="nucleotide sequence ID" value="NZ_BMKX01000003.1"/>
</dbReference>
<feature type="region of interest" description="Disordered" evidence="1">
    <location>
        <begin position="41"/>
        <end position="67"/>
    </location>
</feature>
<proteinExistence type="predicted"/>
<protein>
    <submittedName>
        <fullName evidence="2">Uncharacterized protein</fullName>
    </submittedName>
</protein>